<dbReference type="PIRSF" id="PIRSF019083">
    <property type="entry name" value="UCP019083_VanZ"/>
    <property type="match status" value="1"/>
</dbReference>
<feature type="transmembrane region" description="Helical" evidence="1">
    <location>
        <begin position="134"/>
        <end position="156"/>
    </location>
</feature>
<gene>
    <name evidence="3" type="ORF">J2Z66_000918</name>
</gene>
<keyword evidence="1" id="KW-0472">Membrane</keyword>
<evidence type="ECO:0000259" key="2">
    <source>
        <dbReference type="Pfam" id="PF04892"/>
    </source>
</evidence>
<dbReference type="InterPro" id="IPR006976">
    <property type="entry name" value="VanZ-like"/>
</dbReference>
<keyword evidence="1" id="KW-0812">Transmembrane</keyword>
<comment type="caution">
    <text evidence="3">The sequence shown here is derived from an EMBL/GenBank/DDBJ whole genome shotgun (WGS) entry which is preliminary data.</text>
</comment>
<feature type="transmembrane region" description="Helical" evidence="1">
    <location>
        <begin position="106"/>
        <end position="122"/>
    </location>
</feature>
<dbReference type="Pfam" id="PF04892">
    <property type="entry name" value="VanZ"/>
    <property type="match status" value="1"/>
</dbReference>
<dbReference type="EMBL" id="JAGGLB010000002">
    <property type="protein sequence ID" value="MBP1989323.1"/>
    <property type="molecule type" value="Genomic_DNA"/>
</dbReference>
<dbReference type="Proteomes" id="UP001519287">
    <property type="component" value="Unassembled WGS sequence"/>
</dbReference>
<feature type="transmembrane region" description="Helical" evidence="1">
    <location>
        <begin position="81"/>
        <end position="99"/>
    </location>
</feature>
<feature type="transmembrane region" description="Helical" evidence="1">
    <location>
        <begin position="9"/>
        <end position="28"/>
    </location>
</feature>
<dbReference type="RefSeq" id="WP_209970144.1">
    <property type="nucleotide sequence ID" value="NZ_JAGGLB010000002.1"/>
</dbReference>
<keyword evidence="1" id="KW-1133">Transmembrane helix</keyword>
<dbReference type="NCBIfam" id="NF037970">
    <property type="entry name" value="vanZ_1"/>
    <property type="match status" value="1"/>
</dbReference>
<sequence length="172" mass="19830">MTRYSSRRFYLLLGAAILWMAVIFYKSAESYQEQSLLPFFADWISDPDLSSWLSPLEFTYDGGLVSWRDPYGMLEFFIRKGGHVVGYAILSLLLGYAFLARPIKSSTAILLSSLISVLYAASDEWHQSFVEGRTGHAIDVGVDSIGVLLVLIWLFYSEYRKRKRNRYSYSYR</sequence>
<protein>
    <submittedName>
        <fullName evidence="3">VanZ family protein</fullName>
    </submittedName>
</protein>
<name>A0ABS4IP86_9BACL</name>
<keyword evidence="4" id="KW-1185">Reference proteome</keyword>
<organism evidence="3 4">
    <name type="scientific">Paenibacillus eucommiae</name>
    <dbReference type="NCBI Taxonomy" id="1355755"/>
    <lineage>
        <taxon>Bacteria</taxon>
        <taxon>Bacillati</taxon>
        <taxon>Bacillota</taxon>
        <taxon>Bacilli</taxon>
        <taxon>Bacillales</taxon>
        <taxon>Paenibacillaceae</taxon>
        <taxon>Paenibacillus</taxon>
    </lineage>
</organism>
<dbReference type="InterPro" id="IPR016747">
    <property type="entry name" value="Phosphotransbutyrylase"/>
</dbReference>
<reference evidence="3 4" key="1">
    <citation type="submission" date="2021-03" db="EMBL/GenBank/DDBJ databases">
        <title>Genomic Encyclopedia of Type Strains, Phase IV (KMG-IV): sequencing the most valuable type-strain genomes for metagenomic binning, comparative biology and taxonomic classification.</title>
        <authorList>
            <person name="Goeker M."/>
        </authorList>
    </citation>
    <scope>NUCLEOTIDE SEQUENCE [LARGE SCALE GENOMIC DNA]</scope>
    <source>
        <strain evidence="3 4">DSM 26048</strain>
    </source>
</reference>
<feature type="domain" description="VanZ-like" evidence="2">
    <location>
        <begin position="15"/>
        <end position="151"/>
    </location>
</feature>
<accession>A0ABS4IP86</accession>
<evidence type="ECO:0000313" key="4">
    <source>
        <dbReference type="Proteomes" id="UP001519287"/>
    </source>
</evidence>
<evidence type="ECO:0000256" key="1">
    <source>
        <dbReference type="SAM" id="Phobius"/>
    </source>
</evidence>
<proteinExistence type="predicted"/>
<evidence type="ECO:0000313" key="3">
    <source>
        <dbReference type="EMBL" id="MBP1989323.1"/>
    </source>
</evidence>